<evidence type="ECO:0000256" key="12">
    <source>
        <dbReference type="SAM" id="Phobius"/>
    </source>
</evidence>
<dbReference type="InterPro" id="IPR057244">
    <property type="entry name" value="GAIN_B"/>
</dbReference>
<evidence type="ECO:0000256" key="5">
    <source>
        <dbReference type="ARBA" id="ARBA00022729"/>
    </source>
</evidence>
<dbReference type="EMBL" id="CAJPWZ010003259">
    <property type="protein sequence ID" value="CAG2255057.1"/>
    <property type="molecule type" value="Genomic_DNA"/>
</dbReference>
<feature type="transmembrane region" description="Helical" evidence="12">
    <location>
        <begin position="531"/>
        <end position="553"/>
    </location>
</feature>
<keyword evidence="7 12" id="KW-1133">Transmembrane helix</keyword>
<feature type="domain" description="GAIN-B" evidence="13">
    <location>
        <begin position="166"/>
        <end position="317"/>
    </location>
</feature>
<dbReference type="Pfam" id="PF00002">
    <property type="entry name" value="7tm_2"/>
    <property type="match status" value="1"/>
</dbReference>
<keyword evidence="3" id="KW-1003">Cell membrane</keyword>
<evidence type="ECO:0000259" key="14">
    <source>
        <dbReference type="PROSITE" id="PS50261"/>
    </source>
</evidence>
<feature type="transmembrane region" description="Helical" evidence="12">
    <location>
        <begin position="375"/>
        <end position="393"/>
    </location>
</feature>
<feature type="transmembrane region" description="Helical" evidence="12">
    <location>
        <begin position="559"/>
        <end position="581"/>
    </location>
</feature>
<reference evidence="15" key="1">
    <citation type="submission" date="2021-03" db="EMBL/GenBank/DDBJ databases">
        <authorList>
            <person name="Bekaert M."/>
        </authorList>
    </citation>
    <scope>NUCLEOTIDE SEQUENCE</scope>
</reference>
<feature type="domain" description="G-protein coupled receptors family 2 profile 2" evidence="14">
    <location>
        <begin position="400"/>
        <end position="583"/>
    </location>
</feature>
<dbReference type="AlphaFoldDB" id="A0A8S3VIV6"/>
<dbReference type="SMART" id="SM00303">
    <property type="entry name" value="GPS"/>
    <property type="match status" value="1"/>
</dbReference>
<dbReference type="InterPro" id="IPR017983">
    <property type="entry name" value="GPCR_2_secretin-like_CS"/>
</dbReference>
<dbReference type="PROSITE" id="PS00650">
    <property type="entry name" value="G_PROTEIN_RECEP_F2_2"/>
    <property type="match status" value="1"/>
</dbReference>
<dbReference type="InterPro" id="IPR008077">
    <property type="entry name" value="GPCR_2_brain_angio_inhib"/>
</dbReference>
<comment type="caution">
    <text evidence="15">The sequence shown here is derived from an EMBL/GenBank/DDBJ whole genome shotgun (WGS) entry which is preliminary data.</text>
</comment>
<evidence type="ECO:0000256" key="7">
    <source>
        <dbReference type="ARBA" id="ARBA00022989"/>
    </source>
</evidence>
<dbReference type="InterPro" id="IPR000832">
    <property type="entry name" value="GPCR_2_secretin-like"/>
</dbReference>
<keyword evidence="5" id="KW-0732">Signal</keyword>
<dbReference type="PROSITE" id="PS50221">
    <property type="entry name" value="GAIN_B"/>
    <property type="match status" value="1"/>
</dbReference>
<evidence type="ECO:0000256" key="9">
    <source>
        <dbReference type="ARBA" id="ARBA00023157"/>
    </source>
</evidence>
<dbReference type="Pfam" id="PF16489">
    <property type="entry name" value="GAIN"/>
    <property type="match status" value="1"/>
</dbReference>
<evidence type="ECO:0000256" key="1">
    <source>
        <dbReference type="ARBA" id="ARBA00004651"/>
    </source>
</evidence>
<evidence type="ECO:0000259" key="13">
    <source>
        <dbReference type="PROSITE" id="PS50221"/>
    </source>
</evidence>
<dbReference type="GO" id="GO:0004930">
    <property type="term" value="F:G protein-coupled receptor activity"/>
    <property type="evidence" value="ECO:0007669"/>
    <property type="project" value="InterPro"/>
</dbReference>
<dbReference type="Gene3D" id="1.25.40.610">
    <property type="match status" value="1"/>
</dbReference>
<evidence type="ECO:0000313" key="15">
    <source>
        <dbReference type="EMBL" id="CAG2255057.1"/>
    </source>
</evidence>
<evidence type="ECO:0000256" key="3">
    <source>
        <dbReference type="ARBA" id="ARBA00022475"/>
    </source>
</evidence>
<comment type="similarity">
    <text evidence="2">Belongs to the G-protein coupled receptor 2 family. Adhesion G-protein coupled receptor (ADGR) subfamily.</text>
</comment>
<gene>
    <name evidence="15" type="ORF">MEDL_66532</name>
</gene>
<feature type="compositionally biased region" description="Polar residues" evidence="11">
    <location>
        <begin position="632"/>
        <end position="641"/>
    </location>
</feature>
<evidence type="ECO:0000256" key="11">
    <source>
        <dbReference type="SAM" id="MobiDB-lite"/>
    </source>
</evidence>
<dbReference type="PRINTS" id="PR01694">
    <property type="entry name" value="BAIPRECURSOR"/>
</dbReference>
<dbReference type="FunFam" id="1.20.1070.10:FF:000058">
    <property type="entry name" value="Adhesion G protein-coupled receptor F5"/>
    <property type="match status" value="1"/>
</dbReference>
<feature type="transmembrane region" description="Helical" evidence="12">
    <location>
        <begin position="480"/>
        <end position="503"/>
    </location>
</feature>
<dbReference type="PRINTS" id="PR00249">
    <property type="entry name" value="GPCRSECRETIN"/>
</dbReference>
<organism evidence="15 16">
    <name type="scientific">Mytilus edulis</name>
    <name type="common">Blue mussel</name>
    <dbReference type="NCBI Taxonomy" id="6550"/>
    <lineage>
        <taxon>Eukaryota</taxon>
        <taxon>Metazoa</taxon>
        <taxon>Spiralia</taxon>
        <taxon>Lophotrochozoa</taxon>
        <taxon>Mollusca</taxon>
        <taxon>Bivalvia</taxon>
        <taxon>Autobranchia</taxon>
        <taxon>Pteriomorphia</taxon>
        <taxon>Mytilida</taxon>
        <taxon>Mytiloidea</taxon>
        <taxon>Mytilidae</taxon>
        <taxon>Mytilinae</taxon>
        <taxon>Mytilus</taxon>
    </lineage>
</organism>
<keyword evidence="9" id="KW-1015">Disulfide bond</keyword>
<feature type="transmembrane region" description="Helical" evidence="12">
    <location>
        <begin position="349"/>
        <end position="368"/>
    </location>
</feature>
<feature type="region of interest" description="Disordered" evidence="11">
    <location>
        <begin position="614"/>
        <end position="705"/>
    </location>
</feature>
<dbReference type="PROSITE" id="PS50261">
    <property type="entry name" value="G_PROTEIN_RECEP_F2_4"/>
    <property type="match status" value="1"/>
</dbReference>
<protein>
    <submittedName>
        <fullName evidence="15">Uncharacterized protein</fullName>
    </submittedName>
</protein>
<feature type="compositionally biased region" description="Polar residues" evidence="11">
    <location>
        <begin position="689"/>
        <end position="703"/>
    </location>
</feature>
<dbReference type="SUPFAM" id="SSF81321">
    <property type="entry name" value="Family A G protein-coupled receptor-like"/>
    <property type="match status" value="1"/>
</dbReference>
<dbReference type="GO" id="GO:0005886">
    <property type="term" value="C:plasma membrane"/>
    <property type="evidence" value="ECO:0007669"/>
    <property type="project" value="UniProtKB-SubCell"/>
</dbReference>
<sequence>MIFGEVSRVCNKKGVWRIPDYSSCVRKEFVSIVEEAEHLKDGVEKEVVDDILKKLTNLTKQKDVQLTSGDLTAASNTLLSVADHAKERLETVSSDQLEEFLVSANNILGDENKEDWRQLKTKQKINVTTVLKAVQNYNDAYSQSETKPFKKRIQNDNIVVEIGKVQNEDISFPDRTQSQPSWITKSKTTIKLQQSSLKKNQLVGYNTAYYRNISDLFPTSVLINSESKDVKGNIQVNSDVVNFGTYPPLPHIDPPLVITFEYLSAGLTQPKCAFWDFKEKAWSTVGSRLVEVSDDIGTCEYDHTTNFALLMSPMGTKETGHEKSLSYISAAGCEIGIESDLIRQKSSELMYSIATFLCFVPMLVGTIIRHKDIRVCIALILSYSLFLCLWAPLSDIRGLCVTMAVLLHYIFLVDFTMMLAMAIEIGIQVLYVLPTKSRVKWLIPSCWVIPAVIVGISIGATQLEGYGDTDVCWLAVDNGLILAFIGPALVIVLVNLVILALVIRTLFRAMSSKAGRSNQSKSTLEKQSKTGVRSICVLAPLFGVTWVFGVLSMSKDLVAFQYLFAIFNSLQGFFIFIFHCLMDKRVNEAIKHRKKKKKTSRFDSFSNTVTKTRLTTQTSFTEGSPKSSPKKTNSSVLTTTNELEKPYDKDLNKNLNNNLPERKGSLLNKFGPKNQPSPIGQQVIGRGSASPQNHLSPANQQEGYNPCGLVQSPMRLSSGHQLTTPWQPNAVDIGTV</sequence>
<dbReference type="InterPro" id="IPR017981">
    <property type="entry name" value="GPCR_2-like_7TM"/>
</dbReference>
<dbReference type="Pfam" id="PF01825">
    <property type="entry name" value="GPS"/>
    <property type="match status" value="1"/>
</dbReference>
<dbReference type="InterPro" id="IPR046338">
    <property type="entry name" value="GAIN_dom_sf"/>
</dbReference>
<keyword evidence="10" id="KW-0325">Glycoprotein</keyword>
<feature type="transmembrane region" description="Helical" evidence="12">
    <location>
        <begin position="405"/>
        <end position="434"/>
    </location>
</feature>
<evidence type="ECO:0000256" key="6">
    <source>
        <dbReference type="ARBA" id="ARBA00022737"/>
    </source>
</evidence>
<dbReference type="PANTHER" id="PTHR12011:SF347">
    <property type="entry name" value="FI21270P1-RELATED"/>
    <property type="match status" value="1"/>
</dbReference>
<comment type="subcellular location">
    <subcellularLocation>
        <location evidence="1">Cell membrane</location>
        <topology evidence="1">Multi-pass membrane protein</topology>
    </subcellularLocation>
</comment>
<evidence type="ECO:0000256" key="2">
    <source>
        <dbReference type="ARBA" id="ARBA00007343"/>
    </source>
</evidence>
<dbReference type="InterPro" id="IPR032471">
    <property type="entry name" value="AGRL2-4_GAIN_subdom_A"/>
</dbReference>
<keyword evidence="4 12" id="KW-0812">Transmembrane</keyword>
<dbReference type="Gene3D" id="2.60.220.50">
    <property type="match status" value="1"/>
</dbReference>
<keyword evidence="6" id="KW-0677">Repeat</keyword>
<keyword evidence="16" id="KW-1185">Reference proteome</keyword>
<feature type="transmembrane region" description="Helical" evidence="12">
    <location>
        <begin position="441"/>
        <end position="460"/>
    </location>
</feature>
<evidence type="ECO:0000256" key="8">
    <source>
        <dbReference type="ARBA" id="ARBA00023136"/>
    </source>
</evidence>
<proteinExistence type="inferred from homology"/>
<dbReference type="Proteomes" id="UP000683360">
    <property type="component" value="Unassembled WGS sequence"/>
</dbReference>
<name>A0A8S3VIV6_MYTED</name>
<feature type="compositionally biased region" description="Basic and acidic residues" evidence="11">
    <location>
        <begin position="642"/>
        <end position="652"/>
    </location>
</feature>
<dbReference type="Gene3D" id="1.20.1070.10">
    <property type="entry name" value="Rhodopsin 7-helix transmembrane proteins"/>
    <property type="match status" value="1"/>
</dbReference>
<dbReference type="CDD" id="cd15040">
    <property type="entry name" value="7tmB2_Adhesion"/>
    <property type="match status" value="1"/>
</dbReference>
<accession>A0A8S3VIV6</accession>
<dbReference type="PANTHER" id="PTHR12011">
    <property type="entry name" value="ADHESION G-PROTEIN COUPLED RECEPTOR"/>
    <property type="match status" value="1"/>
</dbReference>
<dbReference type="InterPro" id="IPR000203">
    <property type="entry name" value="GPS"/>
</dbReference>
<evidence type="ECO:0000313" key="16">
    <source>
        <dbReference type="Proteomes" id="UP000683360"/>
    </source>
</evidence>
<evidence type="ECO:0000256" key="4">
    <source>
        <dbReference type="ARBA" id="ARBA00022692"/>
    </source>
</evidence>
<dbReference type="OrthoDB" id="10052455at2759"/>
<dbReference type="GO" id="GO:0007166">
    <property type="term" value="P:cell surface receptor signaling pathway"/>
    <property type="evidence" value="ECO:0007669"/>
    <property type="project" value="InterPro"/>
</dbReference>
<keyword evidence="8 12" id="KW-0472">Membrane</keyword>
<evidence type="ECO:0000256" key="10">
    <source>
        <dbReference type="ARBA" id="ARBA00023180"/>
    </source>
</evidence>